<evidence type="ECO:0000256" key="1">
    <source>
        <dbReference type="SAM" id="Phobius"/>
    </source>
</evidence>
<organism evidence="2 3">
    <name type="scientific">Centaurea solstitialis</name>
    <name type="common">yellow star-thistle</name>
    <dbReference type="NCBI Taxonomy" id="347529"/>
    <lineage>
        <taxon>Eukaryota</taxon>
        <taxon>Viridiplantae</taxon>
        <taxon>Streptophyta</taxon>
        <taxon>Embryophyta</taxon>
        <taxon>Tracheophyta</taxon>
        <taxon>Spermatophyta</taxon>
        <taxon>Magnoliopsida</taxon>
        <taxon>eudicotyledons</taxon>
        <taxon>Gunneridae</taxon>
        <taxon>Pentapetalae</taxon>
        <taxon>asterids</taxon>
        <taxon>campanulids</taxon>
        <taxon>Asterales</taxon>
        <taxon>Asteraceae</taxon>
        <taxon>Carduoideae</taxon>
        <taxon>Cardueae</taxon>
        <taxon>Centaureinae</taxon>
        <taxon>Centaurea</taxon>
    </lineage>
</organism>
<reference evidence="2" key="1">
    <citation type="submission" date="2023-03" db="EMBL/GenBank/DDBJ databases">
        <title>Chromosome-scale reference genome and RAD-based genetic map of yellow starthistle (Centaurea solstitialis) reveal putative structural variation and QTLs associated with invader traits.</title>
        <authorList>
            <person name="Reatini B."/>
            <person name="Cang F.A."/>
            <person name="Jiang Q."/>
            <person name="Mckibben M.T.W."/>
            <person name="Barker M.S."/>
            <person name="Rieseberg L.H."/>
            <person name="Dlugosch K.M."/>
        </authorList>
    </citation>
    <scope>NUCLEOTIDE SEQUENCE</scope>
    <source>
        <strain evidence="2">CAN-66</strain>
        <tissue evidence="2">Leaf</tissue>
    </source>
</reference>
<dbReference type="Proteomes" id="UP001172457">
    <property type="component" value="Chromosome 2"/>
</dbReference>
<dbReference type="PANTHER" id="PTHR33128:SF55">
    <property type="entry name" value="TRANSMEMBRANE PROTEIN"/>
    <property type="match status" value="1"/>
</dbReference>
<accession>A0AA38U0T1</accession>
<name>A0AA38U0T1_9ASTR</name>
<keyword evidence="1" id="KW-1133">Transmembrane helix</keyword>
<protein>
    <submittedName>
        <fullName evidence="2">Uncharacterized protein</fullName>
    </submittedName>
</protein>
<sequence>MEGAAVWMELADGLEQAEGYPKHKSTRQWMALRQIKVLIKMSDWGPIFVSVMLFALLSPGLLFQLPGRGRCVEFCCFQTSGAAILVHTLLYFAIICLFSFAVRIHLYLG</sequence>
<keyword evidence="1" id="KW-0812">Transmembrane</keyword>
<dbReference type="Pfam" id="PF11820">
    <property type="entry name" value="DUF3339"/>
    <property type="match status" value="1"/>
</dbReference>
<evidence type="ECO:0000313" key="2">
    <source>
        <dbReference type="EMBL" id="KAJ9563956.1"/>
    </source>
</evidence>
<dbReference type="PANTHER" id="PTHR33128">
    <property type="entry name" value="OS05G0103400 PROTEIN"/>
    <property type="match status" value="1"/>
</dbReference>
<keyword evidence="1" id="KW-0472">Membrane</keyword>
<keyword evidence="3" id="KW-1185">Reference proteome</keyword>
<dbReference type="InterPro" id="IPR021775">
    <property type="entry name" value="DUF3339"/>
</dbReference>
<proteinExistence type="predicted"/>
<feature type="transmembrane region" description="Helical" evidence="1">
    <location>
        <begin position="44"/>
        <end position="63"/>
    </location>
</feature>
<evidence type="ECO:0000313" key="3">
    <source>
        <dbReference type="Proteomes" id="UP001172457"/>
    </source>
</evidence>
<comment type="caution">
    <text evidence="2">The sequence shown here is derived from an EMBL/GenBank/DDBJ whole genome shotgun (WGS) entry which is preliminary data.</text>
</comment>
<feature type="transmembrane region" description="Helical" evidence="1">
    <location>
        <begin position="84"/>
        <end position="108"/>
    </location>
</feature>
<dbReference type="EMBL" id="JARYMX010000002">
    <property type="protein sequence ID" value="KAJ9563956.1"/>
    <property type="molecule type" value="Genomic_DNA"/>
</dbReference>
<gene>
    <name evidence="2" type="ORF">OSB04_009116</name>
</gene>
<dbReference type="AlphaFoldDB" id="A0AA38U0T1"/>